<feature type="domain" description="GST C-terminal" evidence="2">
    <location>
        <begin position="127"/>
        <end position="272"/>
    </location>
</feature>
<dbReference type="GO" id="GO:0016740">
    <property type="term" value="F:transferase activity"/>
    <property type="evidence" value="ECO:0007669"/>
    <property type="project" value="UniProtKB-KW"/>
</dbReference>
<keyword evidence="4" id="KW-1185">Reference proteome</keyword>
<keyword evidence="3" id="KW-0808">Transferase</keyword>
<evidence type="ECO:0000256" key="1">
    <source>
        <dbReference type="SAM" id="Phobius"/>
    </source>
</evidence>
<dbReference type="Gene3D" id="1.20.1050.130">
    <property type="match status" value="1"/>
</dbReference>
<dbReference type="SUPFAM" id="SSF47616">
    <property type="entry name" value="GST C-terminal domain-like"/>
    <property type="match status" value="1"/>
</dbReference>
<dbReference type="EMBL" id="VSRR010000016">
    <property type="protein sequence ID" value="MPC08074.1"/>
    <property type="molecule type" value="Genomic_DNA"/>
</dbReference>
<protein>
    <submittedName>
        <fullName evidence="3">Glutathione S-transferase Mu 2</fullName>
    </submittedName>
</protein>
<accession>A0A5B7CH48</accession>
<reference evidence="3 4" key="1">
    <citation type="submission" date="2019-05" db="EMBL/GenBank/DDBJ databases">
        <title>Another draft genome of Portunus trituberculatus and its Hox gene families provides insights of decapod evolution.</title>
        <authorList>
            <person name="Jeong J.-H."/>
            <person name="Song I."/>
            <person name="Kim S."/>
            <person name="Choi T."/>
            <person name="Kim D."/>
            <person name="Ryu S."/>
            <person name="Kim W."/>
        </authorList>
    </citation>
    <scope>NUCLEOTIDE SEQUENCE [LARGE SCALE GENOMIC DNA]</scope>
    <source>
        <tissue evidence="3">Muscle</tissue>
    </source>
</reference>
<evidence type="ECO:0000313" key="3">
    <source>
        <dbReference type="EMBL" id="MPC08074.1"/>
    </source>
</evidence>
<comment type="caution">
    <text evidence="3">The sequence shown here is derived from an EMBL/GenBank/DDBJ whole genome shotgun (WGS) entry which is preliminary data.</text>
</comment>
<organism evidence="3 4">
    <name type="scientific">Portunus trituberculatus</name>
    <name type="common">Swimming crab</name>
    <name type="synonym">Neptunus trituberculatus</name>
    <dbReference type="NCBI Taxonomy" id="210409"/>
    <lineage>
        <taxon>Eukaryota</taxon>
        <taxon>Metazoa</taxon>
        <taxon>Ecdysozoa</taxon>
        <taxon>Arthropoda</taxon>
        <taxon>Crustacea</taxon>
        <taxon>Multicrustacea</taxon>
        <taxon>Malacostraca</taxon>
        <taxon>Eumalacostraca</taxon>
        <taxon>Eucarida</taxon>
        <taxon>Decapoda</taxon>
        <taxon>Pleocyemata</taxon>
        <taxon>Brachyura</taxon>
        <taxon>Eubrachyura</taxon>
        <taxon>Portunoidea</taxon>
        <taxon>Portunidae</taxon>
        <taxon>Portuninae</taxon>
        <taxon>Portunus</taxon>
    </lineage>
</organism>
<keyword evidence="1" id="KW-0812">Transmembrane</keyword>
<dbReference type="InterPro" id="IPR004046">
    <property type="entry name" value="GST_C"/>
</dbReference>
<dbReference type="AlphaFoldDB" id="A0A5B7CH48"/>
<sequence>MYETSARCVDFPFLALLHGPPSLHFYLPPSRYHPVRRQNHTRSTFLLPLSGRNLASCPARLLAPLIIISIFLGIIAFSSVGLVPSFNLPPINIPELEINRGSRSLVSSAAEFLPWRTLNNMTEAVLAAVEGEECRPWLVCESGRLAEGRTTALSLMELLAPRKYQQEVRIFKDSALLRTSCDKYKCSSFKKPARWVAGANFSRQGDISSLNTGSRSLTFADFLIYEFLDQHRVVFPSCLDATPPLQRFMTRFESLESIREYMAGPTFMTAPLFSKYSAYEIEQRAKKMT</sequence>
<keyword evidence="1" id="KW-0472">Membrane</keyword>
<evidence type="ECO:0000259" key="2">
    <source>
        <dbReference type="PROSITE" id="PS50405"/>
    </source>
</evidence>
<dbReference type="InterPro" id="IPR036282">
    <property type="entry name" value="Glutathione-S-Trfase_C_sf"/>
</dbReference>
<gene>
    <name evidence="3" type="primary">Gstm2</name>
    <name evidence="3" type="ORF">E2C01_000647</name>
</gene>
<dbReference type="Proteomes" id="UP000324222">
    <property type="component" value="Unassembled WGS sequence"/>
</dbReference>
<dbReference type="Pfam" id="PF14497">
    <property type="entry name" value="GST_C_3"/>
    <property type="match status" value="1"/>
</dbReference>
<keyword evidence="1" id="KW-1133">Transmembrane helix</keyword>
<name>A0A5B7CH48_PORTR</name>
<feature type="transmembrane region" description="Helical" evidence="1">
    <location>
        <begin position="61"/>
        <end position="83"/>
    </location>
</feature>
<dbReference type="PROSITE" id="PS50405">
    <property type="entry name" value="GST_CTER"/>
    <property type="match status" value="1"/>
</dbReference>
<evidence type="ECO:0000313" key="4">
    <source>
        <dbReference type="Proteomes" id="UP000324222"/>
    </source>
</evidence>
<dbReference type="OrthoDB" id="4951845at2759"/>
<dbReference type="InterPro" id="IPR010987">
    <property type="entry name" value="Glutathione-S-Trfase_C-like"/>
</dbReference>
<proteinExistence type="predicted"/>